<dbReference type="AlphaFoldDB" id="A0A0E4CLV9"/>
<dbReference type="STRING" id="141349.BN1232_01126"/>
<name>A0A0E4CLV9_MYCLN</name>
<sequence length="269" mass="30332">MGGPRSVRREAETSATRLMRLRSCVPRKRPRPVAVRAQIVVRHARVMRRNIRGRHDSRITVLCNGLSGRSPPSARTSLLQWQSRLQRRRSLARPRRGDAPARTWSTMLSGPHVQRRLQGRYGARSTRTRPPSRQLTGLVTNRFARPAQAYPLGLHYGRRLHHRRAARLNRHCHVITGRSDMGIDAARVVHRDKQTSDDTLAGATAPGAGDDRRTRCLRGSVPINITSTSPCEMTCPCRYISLIPERIGRFKYHSGVNFGHRNGAQGSRS</sequence>
<organism evidence="1 2">
    <name type="scientific">Mycobacterium lentiflavum</name>
    <dbReference type="NCBI Taxonomy" id="141349"/>
    <lineage>
        <taxon>Bacteria</taxon>
        <taxon>Bacillati</taxon>
        <taxon>Actinomycetota</taxon>
        <taxon>Actinomycetes</taxon>
        <taxon>Mycobacteriales</taxon>
        <taxon>Mycobacteriaceae</taxon>
        <taxon>Mycobacterium</taxon>
        <taxon>Mycobacterium simiae complex</taxon>
    </lineage>
</organism>
<evidence type="ECO:0000313" key="1">
    <source>
        <dbReference type="EMBL" id="CQD06506.1"/>
    </source>
</evidence>
<gene>
    <name evidence="1" type="ORF">BN1232_01126</name>
</gene>
<proteinExistence type="predicted"/>
<dbReference type="EMBL" id="CTEE01000001">
    <property type="protein sequence ID" value="CQD06506.1"/>
    <property type="molecule type" value="Genomic_DNA"/>
</dbReference>
<protein>
    <submittedName>
        <fullName evidence="1">Uncharacterized protein</fullName>
    </submittedName>
</protein>
<dbReference type="Proteomes" id="UP000199251">
    <property type="component" value="Unassembled WGS sequence"/>
</dbReference>
<evidence type="ECO:0000313" key="2">
    <source>
        <dbReference type="Proteomes" id="UP000199251"/>
    </source>
</evidence>
<reference evidence="1 2" key="1">
    <citation type="submission" date="2015-03" db="EMBL/GenBank/DDBJ databases">
        <authorList>
            <person name="Urmite Genomes"/>
        </authorList>
    </citation>
    <scope>NUCLEOTIDE SEQUENCE [LARGE SCALE GENOMIC DNA]</scope>
    <source>
        <strain evidence="1 2">CSUR P1491</strain>
    </source>
</reference>
<accession>A0A0E4CLV9</accession>